<dbReference type="Gene3D" id="1.10.238.10">
    <property type="entry name" value="EF-hand"/>
    <property type="match status" value="1"/>
</dbReference>
<dbReference type="InterPro" id="IPR018247">
    <property type="entry name" value="EF_Hand_1_Ca_BS"/>
</dbReference>
<gene>
    <name evidence="3" type="ORF">PoB_002558900</name>
</gene>
<feature type="region of interest" description="Disordered" evidence="2">
    <location>
        <begin position="29"/>
        <end position="70"/>
    </location>
</feature>
<dbReference type="Proteomes" id="UP000735302">
    <property type="component" value="Unassembled WGS sequence"/>
</dbReference>
<sequence length="104" mass="11314">MVFCSTCVRVRAQCRPGLVSRLPVFTDDESEKAAASEAAPAGPGADATKPGEEQGKQTTKSKGREQPVVSDQRIMLTVEDVLSQFDKDDDGYVSYVEFRFTAAH</sequence>
<dbReference type="AlphaFoldDB" id="A0AAV3ZYR0"/>
<comment type="caution">
    <text evidence="3">The sequence shown here is derived from an EMBL/GenBank/DDBJ whole genome shotgun (WGS) entry which is preliminary data.</text>
</comment>
<dbReference type="SUPFAM" id="SSF47473">
    <property type="entry name" value="EF-hand"/>
    <property type="match status" value="1"/>
</dbReference>
<organism evidence="3 4">
    <name type="scientific">Plakobranchus ocellatus</name>
    <dbReference type="NCBI Taxonomy" id="259542"/>
    <lineage>
        <taxon>Eukaryota</taxon>
        <taxon>Metazoa</taxon>
        <taxon>Spiralia</taxon>
        <taxon>Lophotrochozoa</taxon>
        <taxon>Mollusca</taxon>
        <taxon>Gastropoda</taxon>
        <taxon>Heterobranchia</taxon>
        <taxon>Euthyneura</taxon>
        <taxon>Panpulmonata</taxon>
        <taxon>Sacoglossa</taxon>
        <taxon>Placobranchoidea</taxon>
        <taxon>Plakobranchidae</taxon>
        <taxon>Plakobranchus</taxon>
    </lineage>
</organism>
<dbReference type="PROSITE" id="PS00018">
    <property type="entry name" value="EF_HAND_1"/>
    <property type="match status" value="1"/>
</dbReference>
<proteinExistence type="predicted"/>
<keyword evidence="4" id="KW-1185">Reference proteome</keyword>
<evidence type="ECO:0008006" key="5">
    <source>
        <dbReference type="Google" id="ProtNLM"/>
    </source>
</evidence>
<name>A0AAV3ZYR0_9GAST</name>
<dbReference type="InterPro" id="IPR011992">
    <property type="entry name" value="EF-hand-dom_pair"/>
</dbReference>
<evidence type="ECO:0000256" key="2">
    <source>
        <dbReference type="SAM" id="MobiDB-lite"/>
    </source>
</evidence>
<keyword evidence="1" id="KW-0106">Calcium</keyword>
<feature type="compositionally biased region" description="Low complexity" evidence="2">
    <location>
        <begin position="33"/>
        <end position="48"/>
    </location>
</feature>
<protein>
    <recommendedName>
        <fullName evidence="5">EF-hand domain-containing protein</fullName>
    </recommendedName>
</protein>
<reference evidence="3 4" key="1">
    <citation type="journal article" date="2021" name="Elife">
        <title>Chloroplast acquisition without the gene transfer in kleptoplastic sea slugs, Plakobranchus ocellatus.</title>
        <authorList>
            <person name="Maeda T."/>
            <person name="Takahashi S."/>
            <person name="Yoshida T."/>
            <person name="Shimamura S."/>
            <person name="Takaki Y."/>
            <person name="Nagai Y."/>
            <person name="Toyoda A."/>
            <person name="Suzuki Y."/>
            <person name="Arimoto A."/>
            <person name="Ishii H."/>
            <person name="Satoh N."/>
            <person name="Nishiyama T."/>
            <person name="Hasebe M."/>
            <person name="Maruyama T."/>
            <person name="Minagawa J."/>
            <person name="Obokata J."/>
            <person name="Shigenobu S."/>
        </authorList>
    </citation>
    <scope>NUCLEOTIDE SEQUENCE [LARGE SCALE GENOMIC DNA]</scope>
</reference>
<accession>A0AAV3ZYR0</accession>
<evidence type="ECO:0000313" key="4">
    <source>
        <dbReference type="Proteomes" id="UP000735302"/>
    </source>
</evidence>
<evidence type="ECO:0000256" key="1">
    <source>
        <dbReference type="ARBA" id="ARBA00022837"/>
    </source>
</evidence>
<evidence type="ECO:0000313" key="3">
    <source>
        <dbReference type="EMBL" id="GFN99083.1"/>
    </source>
</evidence>
<dbReference type="EMBL" id="BLXT01002947">
    <property type="protein sequence ID" value="GFN99083.1"/>
    <property type="molecule type" value="Genomic_DNA"/>
</dbReference>